<protein>
    <submittedName>
        <fullName evidence="1">Uncharacterized protein</fullName>
    </submittedName>
</protein>
<reference evidence="2" key="1">
    <citation type="submission" date="2016-01" db="EMBL/GenBank/DDBJ databases">
        <authorList>
            <person name="Mitreva M."/>
            <person name="Pepin K.H."/>
            <person name="Mihindukulasuriya K.A."/>
            <person name="Fulton R."/>
            <person name="Fronick C."/>
            <person name="O'Laughlin M."/>
            <person name="Miner T."/>
            <person name="Herter B."/>
            <person name="Rosa B.A."/>
            <person name="Cordes M."/>
            <person name="Tomlinson C."/>
            <person name="Wollam A."/>
            <person name="Palsikar V.B."/>
            <person name="Mardis E.R."/>
            <person name="Wilson R.K."/>
        </authorList>
    </citation>
    <scope>NUCLEOTIDE SEQUENCE [LARGE SCALE GENOMIC DNA]</scope>
    <source>
        <strain evidence="2">DNF00896</strain>
    </source>
</reference>
<dbReference type="Proteomes" id="UP000070394">
    <property type="component" value="Unassembled WGS sequence"/>
</dbReference>
<dbReference type="NCBIfam" id="NF040910">
    <property type="entry name" value="CD1375_fam"/>
    <property type="match status" value="1"/>
</dbReference>
<sequence length="48" mass="5847">MSSKRKLKVYVRFFASRIKYGLMTIDEVPEKYRTAVEEFMNTDEYLMM</sequence>
<dbReference type="STRING" id="467210.HMPREF1866_01129"/>
<organism evidence="1 2">
    <name type="scientific">Lachnoanaerobaculum saburreum</name>
    <dbReference type="NCBI Taxonomy" id="467210"/>
    <lineage>
        <taxon>Bacteria</taxon>
        <taxon>Bacillati</taxon>
        <taxon>Bacillota</taxon>
        <taxon>Clostridia</taxon>
        <taxon>Lachnospirales</taxon>
        <taxon>Lachnospiraceae</taxon>
        <taxon>Lachnoanaerobaculum</taxon>
    </lineage>
</organism>
<dbReference type="EMBL" id="LSDA01000050">
    <property type="protein sequence ID" value="KXB58517.1"/>
    <property type="molecule type" value="Genomic_DNA"/>
</dbReference>
<proteinExistence type="predicted"/>
<gene>
    <name evidence="1" type="ORF">HMPREF1866_01129</name>
</gene>
<dbReference type="InterPro" id="IPR047907">
    <property type="entry name" value="CD1375-like"/>
</dbReference>
<dbReference type="PATRIC" id="fig|467210.3.peg.1120"/>
<evidence type="ECO:0000313" key="1">
    <source>
        <dbReference type="EMBL" id="KXB58517.1"/>
    </source>
</evidence>
<name>A0A133ZST5_9FIRM</name>
<keyword evidence="2" id="KW-1185">Reference proteome</keyword>
<comment type="caution">
    <text evidence="1">The sequence shown here is derived from an EMBL/GenBank/DDBJ whole genome shotgun (WGS) entry which is preliminary data.</text>
</comment>
<dbReference type="RefSeq" id="WP_156431779.1">
    <property type="nucleotide sequence ID" value="NZ_KQ959804.1"/>
</dbReference>
<dbReference type="AlphaFoldDB" id="A0A133ZST5"/>
<accession>A0A133ZST5</accession>
<evidence type="ECO:0000313" key="2">
    <source>
        <dbReference type="Proteomes" id="UP000070394"/>
    </source>
</evidence>